<feature type="region of interest" description="Disordered" evidence="1">
    <location>
        <begin position="57"/>
        <end position="80"/>
    </location>
</feature>
<keyword evidence="4" id="KW-1185">Reference proteome</keyword>
<accession>F9WV44</accession>
<reference evidence="3 4" key="1">
    <citation type="journal article" date="2012" name="Proc. Natl. Acad. Sci. U.S.A.">
        <title>Antigenic diversity is generated by distinct evolutionary mechanisms in African trypanosome species.</title>
        <authorList>
            <person name="Jackson A.P."/>
            <person name="Berry A."/>
            <person name="Aslett M."/>
            <person name="Allison H.C."/>
            <person name="Burton P."/>
            <person name="Vavrova-Anderson J."/>
            <person name="Brown R."/>
            <person name="Browne H."/>
            <person name="Corton N."/>
            <person name="Hauser H."/>
            <person name="Gamble J."/>
            <person name="Gilderthorp R."/>
            <person name="Marcello L."/>
            <person name="McQuillan J."/>
            <person name="Otto T.D."/>
            <person name="Quail M.A."/>
            <person name="Sanders M.J."/>
            <person name="van Tonder A."/>
            <person name="Ginger M.L."/>
            <person name="Field M.C."/>
            <person name="Barry J.D."/>
            <person name="Hertz-Fowler C."/>
            <person name="Berriman M."/>
        </authorList>
    </citation>
    <scope>NUCLEOTIDE SEQUENCE</scope>
    <source>
        <strain evidence="3 4">Y486</strain>
    </source>
</reference>
<proteinExistence type="predicted"/>
<dbReference type="Pfam" id="PF26536">
    <property type="entry name" value="DSRM_REH2"/>
    <property type="match status" value="2"/>
</dbReference>
<dbReference type="EMBL" id="CAEX01007702">
    <property type="protein sequence ID" value="CCD21449.1"/>
    <property type="molecule type" value="Genomic_DNA"/>
</dbReference>
<feature type="domain" description="REH2 DRSM" evidence="2">
    <location>
        <begin position="1"/>
        <end position="45"/>
    </location>
</feature>
<sequence length="599" mass="66822">MHAERCLDSLGIPLFTSERLQRKRVLEAESEGRYAPLPGDPVRELRVGDLPFPLLYKKSDNESGTTGRGGRKCDKGAYPQLRSYQPNYHTAKRRFNDFTRRCGADPFLRGVAGELAYLQAAIFKHNTSVSEGQEDEDDGGPLTIDPAEVELLQPTHTPLNTAVSTDATAYLQGAPATRLAIVTSRPLSDHRVAGFIDESEAGRYDLVEGEQGTWFLYDNLPGLSCLFDPAAQKRLDGLYRTHYGASFGSCVSTVAREELTQVDVGFGPSCTKEVKWFTATAPIPGYDTLQATGKALSVGHAVHLCAMHAELLLSFMGIPISNDSIEQARHYDACLCHGRLVSPMPRELDDEVRQHLPKPLKQWQRVKKSRKRGAPMNLAEKLLALNRRVVADIRQHLVEVDICNEPQYRELLDLSVATLRQFMVEQRHPYESAYVNFIYAENNQFRCSIYLPLPEVYGIRGGCAIGATPEGARELCALHAIDTLCALNVPISQNRQKLERLMDLRKQFGLTVLRDRNGDAANSGLLCNIRSPPGYREAPGRATKRVTPHRDVWNLVMTDAGDFDVMMDVDAQKCYKLGFPDPGTLLRSLFQTYLQTVGW</sequence>
<dbReference type="InterPro" id="IPR058737">
    <property type="entry name" value="DSRM_REH2"/>
</dbReference>
<evidence type="ECO:0000256" key="1">
    <source>
        <dbReference type="SAM" id="MobiDB-lite"/>
    </source>
</evidence>
<dbReference type="PANTHER" id="PTHR42260:SF2">
    <property type="entry name" value="DRBM DOMAIN-CONTAINING PROTEIN"/>
    <property type="match status" value="1"/>
</dbReference>
<protein>
    <recommendedName>
        <fullName evidence="2">REH2 DRSM domain-containing protein</fullName>
    </recommendedName>
</protein>
<name>F9WV44_TRYVY</name>
<evidence type="ECO:0000313" key="4">
    <source>
        <dbReference type="Proteomes" id="UP000009027"/>
    </source>
</evidence>
<evidence type="ECO:0000313" key="3">
    <source>
        <dbReference type="EMBL" id="CCD21449.1"/>
    </source>
</evidence>
<dbReference type="Proteomes" id="UP000009027">
    <property type="component" value="Unassembled WGS sequence"/>
</dbReference>
<organism evidence="3 4">
    <name type="scientific">Trypanosoma vivax (strain Y486)</name>
    <dbReference type="NCBI Taxonomy" id="1055687"/>
    <lineage>
        <taxon>Eukaryota</taxon>
        <taxon>Discoba</taxon>
        <taxon>Euglenozoa</taxon>
        <taxon>Kinetoplastea</taxon>
        <taxon>Metakinetoplastina</taxon>
        <taxon>Trypanosomatida</taxon>
        <taxon>Trypanosomatidae</taxon>
        <taxon>Trypanosoma</taxon>
        <taxon>Duttonella</taxon>
    </lineage>
</organism>
<feature type="domain" description="REH2 DRSM" evidence="2">
    <location>
        <begin position="276"/>
        <end position="352"/>
    </location>
</feature>
<feature type="non-terminal residue" evidence="3">
    <location>
        <position position="599"/>
    </location>
</feature>
<dbReference type="PANTHER" id="PTHR42260">
    <property type="entry name" value="DRBM DOMAIN-CONTAINING PROTEIN-RELATED"/>
    <property type="match status" value="1"/>
</dbReference>
<dbReference type="VEuPathDB" id="TriTrypDB:TvY486_0043500"/>
<gene>
    <name evidence="3" type="ORF">TvY486_0043500</name>
</gene>
<evidence type="ECO:0000259" key="2">
    <source>
        <dbReference type="Pfam" id="PF26536"/>
    </source>
</evidence>
<dbReference type="AlphaFoldDB" id="F9WV44"/>